<organism evidence="2 3">
    <name type="scientific">Streptomyces yaizuensis</name>
    <dbReference type="NCBI Taxonomy" id="2989713"/>
    <lineage>
        <taxon>Bacteria</taxon>
        <taxon>Bacillati</taxon>
        <taxon>Actinomycetota</taxon>
        <taxon>Actinomycetes</taxon>
        <taxon>Kitasatosporales</taxon>
        <taxon>Streptomycetaceae</taxon>
        <taxon>Streptomyces</taxon>
    </lineage>
</organism>
<dbReference type="Gene3D" id="3.50.50.60">
    <property type="entry name" value="FAD/NAD(P)-binding domain"/>
    <property type="match status" value="1"/>
</dbReference>
<accession>A0ABQ5NWD2</accession>
<dbReference type="InterPro" id="IPR050982">
    <property type="entry name" value="Auxin_biosynth/cation_transpt"/>
</dbReference>
<evidence type="ECO:0000256" key="1">
    <source>
        <dbReference type="ARBA" id="ARBA00023002"/>
    </source>
</evidence>
<dbReference type="SUPFAM" id="SSF51905">
    <property type="entry name" value="FAD/NAD(P)-binding domain"/>
    <property type="match status" value="2"/>
</dbReference>
<comment type="caution">
    <text evidence="2">The sequence shown here is derived from an EMBL/GenBank/DDBJ whole genome shotgun (WGS) entry which is preliminary data.</text>
</comment>
<dbReference type="PANTHER" id="PTHR43539:SF78">
    <property type="entry name" value="FLAVIN-CONTAINING MONOOXYGENASE"/>
    <property type="match status" value="1"/>
</dbReference>
<dbReference type="InterPro" id="IPR036188">
    <property type="entry name" value="FAD/NAD-bd_sf"/>
</dbReference>
<evidence type="ECO:0000313" key="2">
    <source>
        <dbReference type="EMBL" id="GLF94647.1"/>
    </source>
</evidence>
<evidence type="ECO:0000313" key="3">
    <source>
        <dbReference type="Proteomes" id="UP001291653"/>
    </source>
</evidence>
<protein>
    <submittedName>
        <fullName evidence="2">NAD(P)-binding domain-containing protein</fullName>
    </submittedName>
</protein>
<dbReference type="Proteomes" id="UP001291653">
    <property type="component" value="Unassembled WGS sequence"/>
</dbReference>
<keyword evidence="3" id="KW-1185">Reference proteome</keyword>
<reference evidence="2 3" key="1">
    <citation type="submission" date="2022-10" db="EMBL/GenBank/DDBJ databases">
        <title>Draft genome sequence of Streptomyces sp. YSPA8.</title>
        <authorList>
            <person name="Moriuchi R."/>
            <person name="Dohra H."/>
            <person name="Yamamura H."/>
            <person name="Kodani S."/>
        </authorList>
    </citation>
    <scope>NUCLEOTIDE SEQUENCE [LARGE SCALE GENOMIC DNA]</scope>
    <source>
        <strain evidence="2 3">YSPA8</strain>
    </source>
</reference>
<sequence>MDTAIIIGGGQGGLGTAFALRNQGFRPLVLEAGTEPVGSWPHYYDSLVAFTPVCFFSLPGLPFPGDPSHFPARDEVVAYLRRYASLLDCEIRTGTRVLSVVADPDGYVVTTEDGTRLHAPVVVAATGTFGHPHRPALGLGRYTGTVLHSCGYRSPEPFAGQRVVVVGSGTSAVQIARELSGTARTTIASRRPIRFGSTRFRADSARYWRFFGMVGRLPVGPALPRLSELRLVVDYSGAQRRAVEEGRPDRRPMFTGGEGRELRWSDGTREMVDAVVLATGYRPALEYLRPLGALRADGTPRQRHGLSTSHPGLAYIGVEGQHTLFSDALNGVGPDARHIARALRRRVARREPALRRRTASPALPG</sequence>
<name>A0ABQ5NWD2_9ACTN</name>
<dbReference type="PRINTS" id="PR00368">
    <property type="entry name" value="FADPNR"/>
</dbReference>
<gene>
    <name evidence="2" type="ORF">SYYSPA8_10140</name>
</gene>
<keyword evidence="1" id="KW-0560">Oxidoreductase</keyword>
<dbReference type="PRINTS" id="PR00469">
    <property type="entry name" value="PNDRDTASEII"/>
</dbReference>
<dbReference type="RefSeq" id="WP_323446710.1">
    <property type="nucleotide sequence ID" value="NZ_BSBI01000003.1"/>
</dbReference>
<dbReference type="EMBL" id="BSBI01000003">
    <property type="protein sequence ID" value="GLF94647.1"/>
    <property type="molecule type" value="Genomic_DNA"/>
</dbReference>
<proteinExistence type="predicted"/>
<dbReference type="PANTHER" id="PTHR43539">
    <property type="entry name" value="FLAVIN-BINDING MONOOXYGENASE-LIKE PROTEIN (AFU_ORTHOLOGUE AFUA_4G09220)"/>
    <property type="match status" value="1"/>
</dbReference>
<dbReference type="Pfam" id="PF13738">
    <property type="entry name" value="Pyr_redox_3"/>
    <property type="match status" value="1"/>
</dbReference>